<reference evidence="9 10" key="1">
    <citation type="journal article" date="2019" name="Int. J. Syst. Evol. Microbiol.">
        <title>The Global Catalogue of Microorganisms (GCM) 10K type strain sequencing project: providing services to taxonomists for standard genome sequencing and annotation.</title>
        <authorList>
            <consortium name="The Broad Institute Genomics Platform"/>
            <consortium name="The Broad Institute Genome Sequencing Center for Infectious Disease"/>
            <person name="Wu L."/>
            <person name="Ma J."/>
        </authorList>
    </citation>
    <scope>NUCLEOTIDE SEQUENCE [LARGE SCALE GENOMIC DNA]</scope>
    <source>
        <strain evidence="9 10">CGMCC 1.15824</strain>
    </source>
</reference>
<dbReference type="InterPro" id="IPR011013">
    <property type="entry name" value="Gal_mutarotase_sf_dom"/>
</dbReference>
<keyword evidence="5" id="KW-0326">Glycosidase</keyword>
<dbReference type="PROSITE" id="PS00719">
    <property type="entry name" value="GLYCOSYL_HYDROL_F2_1"/>
    <property type="match status" value="1"/>
</dbReference>
<evidence type="ECO:0000256" key="3">
    <source>
        <dbReference type="ARBA" id="ARBA00012756"/>
    </source>
</evidence>
<evidence type="ECO:0000256" key="4">
    <source>
        <dbReference type="ARBA" id="ARBA00022801"/>
    </source>
</evidence>
<protein>
    <recommendedName>
        <fullName evidence="3">beta-galactosidase</fullName>
        <ecNumber evidence="3">3.2.1.23</ecNumber>
    </recommendedName>
    <alternativeName>
        <fullName evidence="6">Lactase</fullName>
    </alternativeName>
</protein>
<evidence type="ECO:0000313" key="10">
    <source>
        <dbReference type="Proteomes" id="UP001595925"/>
    </source>
</evidence>
<dbReference type="InterPro" id="IPR032312">
    <property type="entry name" value="LacZ_4"/>
</dbReference>
<dbReference type="InterPro" id="IPR013783">
    <property type="entry name" value="Ig-like_fold"/>
</dbReference>
<evidence type="ECO:0000256" key="2">
    <source>
        <dbReference type="ARBA" id="ARBA00007401"/>
    </source>
</evidence>
<evidence type="ECO:0000256" key="7">
    <source>
        <dbReference type="SAM" id="MobiDB-lite"/>
    </source>
</evidence>
<dbReference type="InterPro" id="IPR006104">
    <property type="entry name" value="Glyco_hydro_2_N"/>
</dbReference>
<proteinExistence type="inferred from homology"/>
<dbReference type="Pfam" id="PF02929">
    <property type="entry name" value="Bgal_small_N"/>
    <property type="match status" value="1"/>
</dbReference>
<dbReference type="InterPro" id="IPR006101">
    <property type="entry name" value="Glyco_hydro_2"/>
</dbReference>
<dbReference type="InterPro" id="IPR004199">
    <property type="entry name" value="B-gal_small/dom_5"/>
</dbReference>
<dbReference type="RefSeq" id="WP_224827857.1">
    <property type="nucleotide sequence ID" value="NZ_JAIVEF010000002.1"/>
</dbReference>
<keyword evidence="4 9" id="KW-0378">Hydrolase</keyword>
<dbReference type="Gene3D" id="2.70.98.10">
    <property type="match status" value="1"/>
</dbReference>
<dbReference type="InterPro" id="IPR023232">
    <property type="entry name" value="Glyco_hydro_2_AS"/>
</dbReference>
<dbReference type="InterPro" id="IPR014718">
    <property type="entry name" value="GH-type_carb-bd"/>
</dbReference>
<evidence type="ECO:0000259" key="8">
    <source>
        <dbReference type="SMART" id="SM01038"/>
    </source>
</evidence>
<evidence type="ECO:0000256" key="1">
    <source>
        <dbReference type="ARBA" id="ARBA00001412"/>
    </source>
</evidence>
<comment type="caution">
    <text evidence="9">The sequence shown here is derived from an EMBL/GenBank/DDBJ whole genome shotgun (WGS) entry which is preliminary data.</text>
</comment>
<dbReference type="FunFam" id="3.20.20.80:FF:000018">
    <property type="entry name" value="Beta-galactosidase"/>
    <property type="match status" value="1"/>
</dbReference>
<evidence type="ECO:0000313" key="9">
    <source>
        <dbReference type="EMBL" id="MFC4987704.1"/>
    </source>
</evidence>
<dbReference type="SMART" id="SM01038">
    <property type="entry name" value="Bgal_small_N"/>
    <property type="match status" value="1"/>
</dbReference>
<comment type="similarity">
    <text evidence="2">Belongs to the glycosyl hydrolase 2 family.</text>
</comment>
<accession>A0ABD5QDL1</accession>
<comment type="catalytic activity">
    <reaction evidence="1">
        <text>Hydrolysis of terminal non-reducing beta-D-galactose residues in beta-D-galactosides.</text>
        <dbReference type="EC" id="3.2.1.23"/>
    </reaction>
</comment>
<dbReference type="InterPro" id="IPR006103">
    <property type="entry name" value="Glyco_hydro_2_cat"/>
</dbReference>
<dbReference type="GO" id="GO:0004565">
    <property type="term" value="F:beta-galactosidase activity"/>
    <property type="evidence" value="ECO:0007669"/>
    <property type="project" value="UniProtKB-EC"/>
</dbReference>
<dbReference type="InterPro" id="IPR017853">
    <property type="entry name" value="GH"/>
</dbReference>
<keyword evidence="10" id="KW-1185">Reference proteome</keyword>
<evidence type="ECO:0000256" key="5">
    <source>
        <dbReference type="ARBA" id="ARBA00023295"/>
    </source>
</evidence>
<dbReference type="AlphaFoldDB" id="A0ABD5QDL1"/>
<dbReference type="EMBL" id="JBHSJG010000029">
    <property type="protein sequence ID" value="MFC4987704.1"/>
    <property type="molecule type" value="Genomic_DNA"/>
</dbReference>
<dbReference type="Proteomes" id="UP001595925">
    <property type="component" value="Unassembled WGS sequence"/>
</dbReference>
<evidence type="ECO:0000256" key="6">
    <source>
        <dbReference type="ARBA" id="ARBA00032230"/>
    </source>
</evidence>
<feature type="compositionally biased region" description="Basic and acidic residues" evidence="7">
    <location>
        <begin position="459"/>
        <end position="474"/>
    </location>
</feature>
<dbReference type="PANTHER" id="PTHR46323">
    <property type="entry name" value="BETA-GALACTOSIDASE"/>
    <property type="match status" value="1"/>
</dbReference>
<feature type="domain" description="Beta galactosidase small chain/" evidence="8">
    <location>
        <begin position="741"/>
        <end position="1043"/>
    </location>
</feature>
<sequence length="1048" mass="115666">MDDWIDPETVGRNRLEPHADVLPYPDRGTALASERADSPWITSLNGTWKFDLAPTPSEAPEGAADPDFDTEGWDDIEVPLNWQLAGYGTPHYTNVVYPFPVDPPRVPTENPTATYRRTFRVDGEWDGRQVRLRFAGVDSAFHLSVNGQRVGYSEGARLPAEFDVTDHVEPGENTVAVRVYKWSNGSYLEDQDMWWLSGIFRDVYAYALPESHVSDVDVRAELDDEYEDGRFRATVDVTNAGGAATETAVEATLLDPEGETVAEFERSVDVAPGETASATVETTVEEPEQWTAETPALYALVLSVPGGTVVAETLGFREVEIADGHLLVNGEAVTIRGVNRHDFDPDRGRHVPLERMREDVELMKRHNVNAVRTAHYPNDTRFYDLCDEYGLYVVDETDLECHGMEFAPETAHPSDDPEWENAYVDRMVRMVERDKNHPSVILWSLGNESDFGSNHVAMAEETRERDPTRPIHYEPDEDQEVSDVVGPMYPPWEQLEAWASEAEYDHPVILCEYAHAMGNGPGNLAEYWELFEANDRLQGGFVWDWIDQGIRAVETDEGAVVTRAADPSGADGPEFFAYGGDFGDEPNDRNFNINGLVLPDREPSPGLVEHKKVVEPVALSAGPEAGELTVENRYDFRSLSDLRATWRLEADGRAVESGSLELPDPDPGECAAVELPVDPDALSEDAERLLTVEVELGEWTRFAPAGHTVATGQFELGGSPGSPPSAESAPLSCDRTDDGIVVSNAHVEVAFDETRGIIDSLTYRGRELLASGPELGLWRAPTDNDGGLPLSRTFLSRMSEIARDEGRLSETEVRTVGFAQLWREYGMDELGFRADDVEYATRDDEVAVTVEGRLAPPIFDHGFAVEQVYTVSADGSVGIDTRLEPEGDLSGLPSLPRVGLDLVLPGEFDRVAWYGRGPGESYADSKQAALVGRYEHRVEELHTPYVRPQENGNRTDVRWATVTDDGGVGLSVSGDDLLNLAAHRYTTADLEAAAHPHEVPRRDEVSLSIDHAHCGLGTGSCGPATLESYRVLPESIEFGVELRPFARD</sequence>
<dbReference type="Pfam" id="PF02836">
    <property type="entry name" value="Glyco_hydro_2_C"/>
    <property type="match status" value="1"/>
</dbReference>
<organism evidence="9 10">
    <name type="scientific">Saliphagus infecundisoli</name>
    <dbReference type="NCBI Taxonomy" id="1849069"/>
    <lineage>
        <taxon>Archaea</taxon>
        <taxon>Methanobacteriati</taxon>
        <taxon>Methanobacteriota</taxon>
        <taxon>Stenosarchaea group</taxon>
        <taxon>Halobacteria</taxon>
        <taxon>Halobacteriales</taxon>
        <taxon>Natrialbaceae</taxon>
        <taxon>Saliphagus</taxon>
    </lineage>
</organism>
<dbReference type="PROSITE" id="PS00608">
    <property type="entry name" value="GLYCOSYL_HYDROL_F2_2"/>
    <property type="match status" value="1"/>
</dbReference>
<dbReference type="Gene3D" id="2.60.40.10">
    <property type="entry name" value="Immunoglobulins"/>
    <property type="match status" value="2"/>
</dbReference>
<dbReference type="EC" id="3.2.1.23" evidence="3"/>
<dbReference type="InterPro" id="IPR008979">
    <property type="entry name" value="Galactose-bd-like_sf"/>
</dbReference>
<dbReference type="SUPFAM" id="SSF49785">
    <property type="entry name" value="Galactose-binding domain-like"/>
    <property type="match status" value="1"/>
</dbReference>
<dbReference type="SUPFAM" id="SSF49303">
    <property type="entry name" value="beta-Galactosidase/glucuronidase domain"/>
    <property type="match status" value="2"/>
</dbReference>
<dbReference type="Gene3D" id="3.20.20.80">
    <property type="entry name" value="Glycosidases"/>
    <property type="match status" value="1"/>
</dbReference>
<dbReference type="Pfam" id="PF16353">
    <property type="entry name" value="LacZ_4"/>
    <property type="match status" value="1"/>
</dbReference>
<feature type="region of interest" description="Disordered" evidence="7">
    <location>
        <begin position="459"/>
        <end position="483"/>
    </location>
</feature>
<dbReference type="InterPro" id="IPR023230">
    <property type="entry name" value="Glyco_hydro_2_CS"/>
</dbReference>
<dbReference type="InterPro" id="IPR050347">
    <property type="entry name" value="Bact_Beta-galactosidase"/>
</dbReference>
<dbReference type="SUPFAM" id="SSF51445">
    <property type="entry name" value="(Trans)glycosidases"/>
    <property type="match status" value="1"/>
</dbReference>
<dbReference type="Pfam" id="PF00703">
    <property type="entry name" value="Glyco_hydro_2"/>
    <property type="match status" value="1"/>
</dbReference>
<dbReference type="Gene3D" id="2.60.120.260">
    <property type="entry name" value="Galactose-binding domain-like"/>
    <property type="match status" value="1"/>
</dbReference>
<gene>
    <name evidence="9" type="ORF">ACFPFO_07995</name>
</gene>
<dbReference type="SUPFAM" id="SSF74650">
    <property type="entry name" value="Galactose mutarotase-like"/>
    <property type="match status" value="1"/>
</dbReference>
<dbReference type="Pfam" id="PF02837">
    <property type="entry name" value="Glyco_hydro_2_N"/>
    <property type="match status" value="1"/>
</dbReference>
<dbReference type="InterPro" id="IPR006102">
    <property type="entry name" value="Ig-like_GH2"/>
</dbReference>
<dbReference type="PANTHER" id="PTHR46323:SF2">
    <property type="entry name" value="BETA-GALACTOSIDASE"/>
    <property type="match status" value="1"/>
</dbReference>
<dbReference type="PRINTS" id="PR00132">
    <property type="entry name" value="GLHYDRLASE2"/>
</dbReference>
<name>A0ABD5QDL1_9EURY</name>
<dbReference type="InterPro" id="IPR036156">
    <property type="entry name" value="Beta-gal/glucu_dom_sf"/>
</dbReference>